<proteinExistence type="predicted"/>
<gene>
    <name evidence="1" type="ORF">SK571_13455</name>
</gene>
<keyword evidence="2" id="KW-1185">Reference proteome</keyword>
<evidence type="ECO:0000313" key="1">
    <source>
        <dbReference type="EMBL" id="MDX8050392.1"/>
    </source>
</evidence>
<comment type="caution">
    <text evidence="1">The sequence shown here is derived from an EMBL/GenBank/DDBJ whole genome shotgun (WGS) entry which is preliminary data.</text>
</comment>
<sequence>MEAPVMAATTGRHRGGRPLVELLEEAAAGDWDTSLLSVHARRHRPYVAIPTPLPSRWTWTGDLYDITKEGNALMPWGIGRGGSNQPEISTGEQYQCDCTASGCPCTRWGNWVAAGTPVPSQVRCDQCQRGDHSG</sequence>
<reference evidence="1 2" key="2">
    <citation type="submission" date="2023-11" db="EMBL/GenBank/DDBJ databases">
        <authorList>
            <person name="Lara A.C."/>
            <person name="Chronakova A."/>
        </authorList>
    </citation>
    <scope>NUCLEOTIDE SEQUENCE [LARGE SCALE GENOMIC DNA]</scope>
    <source>
        <strain evidence="1 2">BCCO 10_0798</strain>
    </source>
</reference>
<name>A0ABU4TQ21_9PSEU</name>
<reference evidence="1 2" key="1">
    <citation type="submission" date="2023-11" db="EMBL/GenBank/DDBJ databases">
        <title>Lentzea sokolovensis, sp. nov., Lentzea kristufkii, sp. nov., and Lentzea miocenensis, sp. nov., rare actinobacteria from Sokolov Coal Basin, Miocene lacustrine sediment, Czech Republic.</title>
        <authorList>
            <person name="Lara A."/>
            <person name="Kotroba L."/>
            <person name="Nouioui I."/>
            <person name="Neumann-Schaal M."/>
            <person name="Mast Y."/>
            <person name="Chronakova A."/>
        </authorList>
    </citation>
    <scope>NUCLEOTIDE SEQUENCE [LARGE SCALE GENOMIC DNA]</scope>
    <source>
        <strain evidence="1 2">BCCO 10_0798</strain>
    </source>
</reference>
<dbReference type="RefSeq" id="WP_319984365.1">
    <property type="nucleotide sequence ID" value="NZ_JAXAVV010000005.1"/>
</dbReference>
<dbReference type="Proteomes" id="UP001271792">
    <property type="component" value="Unassembled WGS sequence"/>
</dbReference>
<accession>A0ABU4TQ21</accession>
<organism evidence="1 2">
    <name type="scientific">Lentzea kristufekii</name>
    <dbReference type="NCBI Taxonomy" id="3095430"/>
    <lineage>
        <taxon>Bacteria</taxon>
        <taxon>Bacillati</taxon>
        <taxon>Actinomycetota</taxon>
        <taxon>Actinomycetes</taxon>
        <taxon>Pseudonocardiales</taxon>
        <taxon>Pseudonocardiaceae</taxon>
        <taxon>Lentzea</taxon>
    </lineage>
</organism>
<dbReference type="EMBL" id="JAXAVV010000005">
    <property type="protein sequence ID" value="MDX8050392.1"/>
    <property type="molecule type" value="Genomic_DNA"/>
</dbReference>
<protein>
    <submittedName>
        <fullName evidence="1">Uncharacterized protein</fullName>
    </submittedName>
</protein>
<evidence type="ECO:0000313" key="2">
    <source>
        <dbReference type="Proteomes" id="UP001271792"/>
    </source>
</evidence>